<sequence>MGHSALVVILDVRPELLDALSALRDRVDAARFPLPLRGAARARRTRQELLTQLDDYLVPRLKAPEAPLLAVVGGSTGAGKSTLVNSLVGRRVSESGVLRPTTRTPVLVCHPEDRAWFADPRVLPEFARAWAVRQRVRANSDGTGGARDQRDQRDDGGAAGPAQLRLETDDSLPRGLALLDAPDIDSLVTRNRELAAELICAADIWILVTTASRYADALPWHLLRTAKEYDVTLATVLDRVPHQIADEVGRHYAALLAKAGLGDVPRFTVPELPESAGGGGLLPQTAVAALRDWLAHCALDPAARQQAAHRTAAGVLDSLRTRLPSLASASAAQHAAAVRLARGAEDAYEQAAERIEDAIGAGVPLAGEALAHWQGYPACGPDALQHALAEEFAALLRTETDAADERVVAAWSRSRAGAALLDDPAARPDRDRVAVAARIDKGVRRWRRGLTDLAYAQARAARDADRPPVDPEDVAALLATALLGGRRGSAAGERLAETVGVQAALRLRDTARDRLDDAVAGLLDAERDRRLTPVDGYDVTAGQQSALIAALSVLQRER</sequence>
<organism evidence="3 4">
    <name type="scientific">Actinacidiphila alni</name>
    <dbReference type="NCBI Taxonomy" id="380248"/>
    <lineage>
        <taxon>Bacteria</taxon>
        <taxon>Bacillati</taxon>
        <taxon>Actinomycetota</taxon>
        <taxon>Actinomycetes</taxon>
        <taxon>Kitasatosporales</taxon>
        <taxon>Streptomycetaceae</taxon>
        <taxon>Actinacidiphila</taxon>
    </lineage>
</organism>
<evidence type="ECO:0000259" key="2">
    <source>
        <dbReference type="Pfam" id="PF00350"/>
    </source>
</evidence>
<dbReference type="GO" id="GO:0000028">
    <property type="term" value="P:ribosomal small subunit assembly"/>
    <property type="evidence" value="ECO:0007669"/>
    <property type="project" value="TreeGrafter"/>
</dbReference>
<dbReference type="CDD" id="cd00882">
    <property type="entry name" value="Ras_like_GTPase"/>
    <property type="match status" value="1"/>
</dbReference>
<evidence type="ECO:0000256" key="1">
    <source>
        <dbReference type="SAM" id="MobiDB-lite"/>
    </source>
</evidence>
<protein>
    <submittedName>
        <fullName evidence="3">Dynamin family protein</fullName>
    </submittedName>
</protein>
<dbReference type="SUPFAM" id="SSF52540">
    <property type="entry name" value="P-loop containing nucleoside triphosphate hydrolases"/>
    <property type="match status" value="1"/>
</dbReference>
<dbReference type="EMBL" id="FONG01000016">
    <property type="protein sequence ID" value="SFF49090.1"/>
    <property type="molecule type" value="Genomic_DNA"/>
</dbReference>
<dbReference type="InterPro" id="IPR027417">
    <property type="entry name" value="P-loop_NTPase"/>
</dbReference>
<dbReference type="InterPro" id="IPR045063">
    <property type="entry name" value="Dynamin_N"/>
</dbReference>
<dbReference type="AlphaFoldDB" id="A0A1I2J524"/>
<dbReference type="InterPro" id="IPR005662">
    <property type="entry name" value="GTPase_Era-like"/>
</dbReference>
<proteinExistence type="predicted"/>
<dbReference type="GO" id="GO:0019843">
    <property type="term" value="F:rRNA binding"/>
    <property type="evidence" value="ECO:0007669"/>
    <property type="project" value="TreeGrafter"/>
</dbReference>
<dbReference type="Gene3D" id="3.40.50.300">
    <property type="entry name" value="P-loop containing nucleotide triphosphate hydrolases"/>
    <property type="match status" value="1"/>
</dbReference>
<dbReference type="PANTHER" id="PTHR42698:SF1">
    <property type="entry name" value="GTPASE ERA, MITOCHONDRIAL"/>
    <property type="match status" value="1"/>
</dbReference>
<reference evidence="3 4" key="1">
    <citation type="submission" date="2016-10" db="EMBL/GenBank/DDBJ databases">
        <authorList>
            <person name="de Groot N.N."/>
        </authorList>
    </citation>
    <scope>NUCLEOTIDE SEQUENCE [LARGE SCALE GENOMIC DNA]</scope>
    <source>
        <strain evidence="3 4">CGMCC 4.3510</strain>
    </source>
</reference>
<accession>A0A1I2J524</accession>
<keyword evidence="4" id="KW-1185">Reference proteome</keyword>
<feature type="compositionally biased region" description="Basic and acidic residues" evidence="1">
    <location>
        <begin position="147"/>
        <end position="156"/>
    </location>
</feature>
<dbReference type="GO" id="GO:0005525">
    <property type="term" value="F:GTP binding"/>
    <property type="evidence" value="ECO:0007669"/>
    <property type="project" value="InterPro"/>
</dbReference>
<evidence type="ECO:0000313" key="3">
    <source>
        <dbReference type="EMBL" id="SFF49090.1"/>
    </source>
</evidence>
<evidence type="ECO:0000313" key="4">
    <source>
        <dbReference type="Proteomes" id="UP000199323"/>
    </source>
</evidence>
<dbReference type="GO" id="GO:0005829">
    <property type="term" value="C:cytosol"/>
    <property type="evidence" value="ECO:0007669"/>
    <property type="project" value="TreeGrafter"/>
</dbReference>
<name>A0A1I2J524_9ACTN</name>
<dbReference type="PANTHER" id="PTHR42698">
    <property type="entry name" value="GTPASE ERA"/>
    <property type="match status" value="1"/>
</dbReference>
<feature type="region of interest" description="Disordered" evidence="1">
    <location>
        <begin position="138"/>
        <end position="162"/>
    </location>
</feature>
<gene>
    <name evidence="3" type="ORF">SAMN05216251_11641</name>
</gene>
<dbReference type="STRING" id="380248.SAMN05216251_11641"/>
<dbReference type="GO" id="GO:0043024">
    <property type="term" value="F:ribosomal small subunit binding"/>
    <property type="evidence" value="ECO:0007669"/>
    <property type="project" value="TreeGrafter"/>
</dbReference>
<dbReference type="Pfam" id="PF00350">
    <property type="entry name" value="Dynamin_N"/>
    <property type="match status" value="1"/>
</dbReference>
<dbReference type="Proteomes" id="UP000199323">
    <property type="component" value="Unassembled WGS sequence"/>
</dbReference>
<feature type="domain" description="Dynamin N-terminal" evidence="2">
    <location>
        <begin position="71"/>
        <end position="213"/>
    </location>
</feature>